<dbReference type="InterPro" id="IPR011029">
    <property type="entry name" value="DEATH-like_dom_sf"/>
</dbReference>
<dbReference type="PANTHER" id="PTHR47901">
    <property type="entry name" value="CASPASE RECRUITMENT DOMAIN-CONTAINING PROTEIN 18"/>
    <property type="match status" value="1"/>
</dbReference>
<accession>A0A0E9W4B6</accession>
<dbReference type="InterPro" id="IPR001315">
    <property type="entry name" value="CARD"/>
</dbReference>
<reference evidence="2" key="2">
    <citation type="journal article" date="2015" name="Fish Shellfish Immunol.">
        <title>Early steps in the European eel (Anguilla anguilla)-Vibrio vulnificus interaction in the gills: Role of the RtxA13 toxin.</title>
        <authorList>
            <person name="Callol A."/>
            <person name="Pajuelo D."/>
            <person name="Ebbesson L."/>
            <person name="Teles M."/>
            <person name="MacKenzie S."/>
            <person name="Amaro C."/>
        </authorList>
    </citation>
    <scope>NUCLEOTIDE SEQUENCE</scope>
</reference>
<evidence type="ECO:0000313" key="2">
    <source>
        <dbReference type="EMBL" id="JAH85197.1"/>
    </source>
</evidence>
<dbReference type="Gene3D" id="1.10.533.10">
    <property type="entry name" value="Death Domain, Fas"/>
    <property type="match status" value="1"/>
</dbReference>
<dbReference type="GO" id="GO:0042981">
    <property type="term" value="P:regulation of apoptotic process"/>
    <property type="evidence" value="ECO:0007669"/>
    <property type="project" value="InterPro"/>
</dbReference>
<dbReference type="GO" id="GO:0072557">
    <property type="term" value="C:IPAF inflammasome complex"/>
    <property type="evidence" value="ECO:0007669"/>
    <property type="project" value="TreeGrafter"/>
</dbReference>
<reference evidence="2" key="1">
    <citation type="submission" date="2014-11" db="EMBL/GenBank/DDBJ databases">
        <authorList>
            <person name="Amaro Gonzalez C."/>
        </authorList>
    </citation>
    <scope>NUCLEOTIDE SEQUENCE</scope>
</reference>
<name>A0A0E9W4B6_ANGAN</name>
<dbReference type="GO" id="GO:0097169">
    <property type="term" value="C:AIM2 inflammasome complex"/>
    <property type="evidence" value="ECO:0007669"/>
    <property type="project" value="TreeGrafter"/>
</dbReference>
<protein>
    <recommendedName>
        <fullName evidence="1">CARD domain-containing protein</fullName>
    </recommendedName>
</protein>
<dbReference type="PANTHER" id="PTHR47901:SF3">
    <property type="entry name" value="CASPASE-1"/>
    <property type="match status" value="1"/>
</dbReference>
<dbReference type="AlphaFoldDB" id="A0A0E9W4B6"/>
<evidence type="ECO:0000259" key="1">
    <source>
        <dbReference type="PROSITE" id="PS50209"/>
    </source>
</evidence>
<feature type="domain" description="CARD" evidence="1">
    <location>
        <begin position="1"/>
        <end position="90"/>
    </location>
</feature>
<sequence>MADELLNIRSKFVAKVSPAVLKQLTDDLLQEKVLNDGEVGEVIEGPSTTMDKARAFIDMVRKKGDEASSQLKRCLQTRDPALFKELGLKCPDDLR</sequence>
<dbReference type="PROSITE" id="PS50209">
    <property type="entry name" value="CARD"/>
    <property type="match status" value="1"/>
</dbReference>
<dbReference type="GO" id="GO:0004197">
    <property type="term" value="F:cysteine-type endopeptidase activity"/>
    <property type="evidence" value="ECO:0007669"/>
    <property type="project" value="InterPro"/>
</dbReference>
<proteinExistence type="predicted"/>
<dbReference type="InterPro" id="IPR002398">
    <property type="entry name" value="Pept_C14"/>
</dbReference>
<dbReference type="GO" id="GO:0006508">
    <property type="term" value="P:proteolysis"/>
    <property type="evidence" value="ECO:0007669"/>
    <property type="project" value="InterPro"/>
</dbReference>
<dbReference type="GO" id="GO:0072559">
    <property type="term" value="C:NLRP3 inflammasome complex"/>
    <property type="evidence" value="ECO:0007669"/>
    <property type="project" value="TreeGrafter"/>
</dbReference>
<dbReference type="EMBL" id="GBXM01023380">
    <property type="protein sequence ID" value="JAH85197.1"/>
    <property type="molecule type" value="Transcribed_RNA"/>
</dbReference>
<dbReference type="Pfam" id="PF00619">
    <property type="entry name" value="CARD"/>
    <property type="match status" value="1"/>
</dbReference>
<dbReference type="SMART" id="SM00114">
    <property type="entry name" value="CARD"/>
    <property type="match status" value="1"/>
</dbReference>
<dbReference type="GO" id="GO:0050727">
    <property type="term" value="P:regulation of inflammatory response"/>
    <property type="evidence" value="ECO:0007669"/>
    <property type="project" value="TreeGrafter"/>
</dbReference>
<dbReference type="SUPFAM" id="SSF47986">
    <property type="entry name" value="DEATH domain"/>
    <property type="match status" value="1"/>
</dbReference>
<organism evidence="2">
    <name type="scientific">Anguilla anguilla</name>
    <name type="common">European freshwater eel</name>
    <name type="synonym">Muraena anguilla</name>
    <dbReference type="NCBI Taxonomy" id="7936"/>
    <lineage>
        <taxon>Eukaryota</taxon>
        <taxon>Metazoa</taxon>
        <taxon>Chordata</taxon>
        <taxon>Craniata</taxon>
        <taxon>Vertebrata</taxon>
        <taxon>Euteleostomi</taxon>
        <taxon>Actinopterygii</taxon>
        <taxon>Neopterygii</taxon>
        <taxon>Teleostei</taxon>
        <taxon>Anguilliformes</taxon>
        <taxon>Anguillidae</taxon>
        <taxon>Anguilla</taxon>
    </lineage>
</organism>